<organism evidence="7 8">
    <name type="scientific">Friedmanniomyces simplex</name>
    <dbReference type="NCBI Taxonomy" id="329884"/>
    <lineage>
        <taxon>Eukaryota</taxon>
        <taxon>Fungi</taxon>
        <taxon>Dikarya</taxon>
        <taxon>Ascomycota</taxon>
        <taxon>Pezizomycotina</taxon>
        <taxon>Dothideomycetes</taxon>
        <taxon>Dothideomycetidae</taxon>
        <taxon>Mycosphaerellales</taxon>
        <taxon>Teratosphaeriaceae</taxon>
        <taxon>Friedmanniomyces</taxon>
    </lineage>
</organism>
<dbReference type="EMBL" id="NAJQ01000491">
    <property type="protein sequence ID" value="TKA68678.1"/>
    <property type="molecule type" value="Genomic_DNA"/>
</dbReference>
<evidence type="ECO:0000256" key="2">
    <source>
        <dbReference type="ARBA" id="ARBA00022692"/>
    </source>
</evidence>
<evidence type="ECO:0000256" key="4">
    <source>
        <dbReference type="ARBA" id="ARBA00023136"/>
    </source>
</evidence>
<proteinExistence type="predicted"/>
<feature type="transmembrane region" description="Helical" evidence="6">
    <location>
        <begin position="340"/>
        <end position="360"/>
    </location>
</feature>
<comment type="subcellular location">
    <subcellularLocation>
        <location evidence="1">Membrane</location>
        <topology evidence="1">Multi-pass membrane protein</topology>
    </subcellularLocation>
</comment>
<feature type="transmembrane region" description="Helical" evidence="6">
    <location>
        <begin position="367"/>
        <end position="383"/>
    </location>
</feature>
<evidence type="ECO:0000256" key="1">
    <source>
        <dbReference type="ARBA" id="ARBA00004141"/>
    </source>
</evidence>
<feature type="transmembrane region" description="Helical" evidence="6">
    <location>
        <begin position="426"/>
        <end position="448"/>
    </location>
</feature>
<evidence type="ECO:0000256" key="5">
    <source>
        <dbReference type="PIRSR" id="PIRSR604254-1"/>
    </source>
</evidence>
<feature type="binding site" evidence="5">
    <location>
        <position position="321"/>
    </location>
    <ligand>
        <name>Zn(2+)</name>
        <dbReference type="ChEBI" id="CHEBI:29105"/>
    </ligand>
</feature>
<dbReference type="Pfam" id="PF03006">
    <property type="entry name" value="HlyIII"/>
    <property type="match status" value="1"/>
</dbReference>
<dbReference type="OrthoDB" id="5585746at2759"/>
<dbReference type="Proteomes" id="UP000309340">
    <property type="component" value="Unassembled WGS sequence"/>
</dbReference>
<keyword evidence="8" id="KW-1185">Reference proteome</keyword>
<dbReference type="STRING" id="329884.A0A4U0X0L6"/>
<name>A0A4U0X0L6_9PEZI</name>
<keyword evidence="5" id="KW-0862">Zinc</keyword>
<feature type="transmembrane region" description="Helical" evidence="6">
    <location>
        <begin position="395"/>
        <end position="414"/>
    </location>
</feature>
<sequence>MSMYSTMRSYSSTCTTTSVEEPALATTSSAEFDIDIDRARKRRRHSSYQPRSWSIERESLQVLVDQFLADLGRRLEMVESYGHLRIDEGMAYAYDTLQDVHDSCIHVGGDIVDAGRKRAKVLVDTLDLHYRGALARKETLEQRVREGVKICESMLSDFEQRAYARKSSFATAANDMLDTGAAYADHAASKAAEIVSEGADAARRAKEALRAKIEEAAAHAREHGLITYELLPEPWRVNPHILSGYRFSETKIECVRSCFRLSNEMVNIWTHFLGLLLVLTIAFYVYPSTPAFTAATNFDILIAGTFFFAACKCLVCSTVWHAMSSISNQTLMERFACVDYTGISLLVAASIMTTEYTAFYCEPVSRWLYLCTTLVLGTAGTILPWHPTFNRADMAWLRVAFFVSLAMTGFVPVLQLTYERGWDETAYFYAPITKSVLVYFFGAVLYAAKIPERYLPGWFDYVGGSHNIWHLAVLGGILFHYTAMQRFFGEAYRRAGTECSVY</sequence>
<dbReference type="GO" id="GO:0046872">
    <property type="term" value="F:metal ion binding"/>
    <property type="evidence" value="ECO:0007669"/>
    <property type="project" value="UniProtKB-KW"/>
</dbReference>
<dbReference type="GO" id="GO:0006882">
    <property type="term" value="P:intracellular zinc ion homeostasis"/>
    <property type="evidence" value="ECO:0007669"/>
    <property type="project" value="TreeGrafter"/>
</dbReference>
<dbReference type="PANTHER" id="PTHR20855:SF97">
    <property type="entry name" value="ADIPOR-LIKE RECEPTOR IZH3-RELATED"/>
    <property type="match status" value="1"/>
</dbReference>
<feature type="transmembrane region" description="Helical" evidence="6">
    <location>
        <begin position="298"/>
        <end position="320"/>
    </location>
</feature>
<dbReference type="AlphaFoldDB" id="A0A4U0X0L6"/>
<evidence type="ECO:0000256" key="3">
    <source>
        <dbReference type="ARBA" id="ARBA00022989"/>
    </source>
</evidence>
<gene>
    <name evidence="7" type="ORF">B0A55_08909</name>
</gene>
<keyword evidence="3 6" id="KW-1133">Transmembrane helix</keyword>
<dbReference type="PANTHER" id="PTHR20855">
    <property type="entry name" value="ADIPOR/PROGESTIN RECEPTOR-RELATED"/>
    <property type="match status" value="1"/>
</dbReference>
<dbReference type="GO" id="GO:0016020">
    <property type="term" value="C:membrane"/>
    <property type="evidence" value="ECO:0007669"/>
    <property type="project" value="UniProtKB-SubCell"/>
</dbReference>
<accession>A0A4U0X0L6</accession>
<keyword evidence="5" id="KW-0479">Metal-binding</keyword>
<dbReference type="InterPro" id="IPR004254">
    <property type="entry name" value="AdipoR/HlyIII-related"/>
</dbReference>
<comment type="caution">
    <text evidence="7">The sequence shown here is derived from an EMBL/GenBank/DDBJ whole genome shotgun (WGS) entry which is preliminary data.</text>
</comment>
<reference evidence="7 8" key="1">
    <citation type="submission" date="2017-03" db="EMBL/GenBank/DDBJ databases">
        <title>Genomes of endolithic fungi from Antarctica.</title>
        <authorList>
            <person name="Coleine C."/>
            <person name="Masonjones S."/>
            <person name="Stajich J.E."/>
        </authorList>
    </citation>
    <scope>NUCLEOTIDE SEQUENCE [LARGE SCALE GENOMIC DNA]</scope>
    <source>
        <strain evidence="7 8">CCFEE 5184</strain>
    </source>
</reference>
<evidence type="ECO:0000313" key="7">
    <source>
        <dbReference type="EMBL" id="TKA68678.1"/>
    </source>
</evidence>
<keyword evidence="4 6" id="KW-0472">Membrane</keyword>
<feature type="transmembrane region" description="Helical" evidence="6">
    <location>
        <begin position="468"/>
        <end position="484"/>
    </location>
</feature>
<evidence type="ECO:0000256" key="6">
    <source>
        <dbReference type="SAM" id="Phobius"/>
    </source>
</evidence>
<feature type="transmembrane region" description="Helical" evidence="6">
    <location>
        <begin position="268"/>
        <end position="286"/>
    </location>
</feature>
<feature type="binding site" evidence="5">
    <location>
        <position position="466"/>
    </location>
    <ligand>
        <name>Zn(2+)</name>
        <dbReference type="ChEBI" id="CHEBI:29105"/>
    </ligand>
</feature>
<keyword evidence="2 6" id="KW-0812">Transmembrane</keyword>
<protein>
    <submittedName>
        <fullName evidence="7">Uncharacterized protein</fullName>
    </submittedName>
</protein>
<dbReference type="GO" id="GO:0038023">
    <property type="term" value="F:signaling receptor activity"/>
    <property type="evidence" value="ECO:0007669"/>
    <property type="project" value="TreeGrafter"/>
</dbReference>
<evidence type="ECO:0000313" key="8">
    <source>
        <dbReference type="Proteomes" id="UP000309340"/>
    </source>
</evidence>
<feature type="binding site" evidence="5">
    <location>
        <position position="470"/>
    </location>
    <ligand>
        <name>Zn(2+)</name>
        <dbReference type="ChEBI" id="CHEBI:29105"/>
    </ligand>
</feature>